<organism evidence="2">
    <name type="scientific">Mycobacterium xenopi 4042</name>
    <dbReference type="NCBI Taxonomy" id="1299334"/>
    <lineage>
        <taxon>Bacteria</taxon>
        <taxon>Bacillati</taxon>
        <taxon>Actinomycetota</taxon>
        <taxon>Actinomycetes</taxon>
        <taxon>Mycobacteriales</taxon>
        <taxon>Mycobacteriaceae</taxon>
        <taxon>Mycobacterium</taxon>
    </lineage>
</organism>
<dbReference type="GO" id="GO:0016779">
    <property type="term" value="F:nucleotidyltransferase activity"/>
    <property type="evidence" value="ECO:0007669"/>
    <property type="project" value="UniProtKB-KW"/>
</dbReference>
<evidence type="ECO:0000256" key="1">
    <source>
        <dbReference type="SAM" id="MobiDB-lite"/>
    </source>
</evidence>
<comment type="caution">
    <text evidence="2">The sequence shown here is derived from an EMBL/GenBank/DDBJ whole genome shotgun (WGS) entry which is preliminary data.</text>
</comment>
<keyword evidence="2" id="KW-0808">Transferase</keyword>
<name>X8AQU7_MYCXE</name>
<proteinExistence type="predicted"/>
<evidence type="ECO:0000313" key="2">
    <source>
        <dbReference type="EMBL" id="EUA33408.1"/>
    </source>
</evidence>
<accession>X8AQU7</accession>
<dbReference type="PATRIC" id="fig|1299334.3.peg.5196"/>
<dbReference type="AlphaFoldDB" id="X8AQU7"/>
<gene>
    <name evidence="2" type="primary">dnaG</name>
    <name evidence="2" type="ORF">I553_7818</name>
</gene>
<dbReference type="EC" id="2.7.7.-" evidence="2"/>
<keyword evidence="2" id="KW-0548">Nucleotidyltransferase</keyword>
<protein>
    <submittedName>
        <fullName evidence="2">DNA primase domain protein</fullName>
        <ecNumber evidence="2">2.7.7.-</ecNumber>
    </submittedName>
</protein>
<feature type="region of interest" description="Disordered" evidence="1">
    <location>
        <begin position="30"/>
        <end position="56"/>
    </location>
</feature>
<sequence length="56" mass="6221">MWVRARGWDSLTKHLLRKGFDFKELEAAGLSRQGRRGPSTGSTGDCCGRSAARRAR</sequence>
<reference evidence="2" key="1">
    <citation type="submission" date="2014-01" db="EMBL/GenBank/DDBJ databases">
        <authorList>
            <person name="Brown-Elliot B."/>
            <person name="Wallace R."/>
            <person name="Lenaerts A."/>
            <person name="Ordway D."/>
            <person name="DeGroote M.A."/>
            <person name="Parker T."/>
            <person name="Sizemore C."/>
            <person name="Tallon L.J."/>
            <person name="Sadzewicz L.K."/>
            <person name="Sengamalay N."/>
            <person name="Fraser C.M."/>
            <person name="Hine E."/>
            <person name="Shefchek K.A."/>
            <person name="Das S.P."/>
            <person name="Tettelin H."/>
        </authorList>
    </citation>
    <scope>NUCLEOTIDE SEQUENCE [LARGE SCALE GENOMIC DNA]</scope>
    <source>
        <strain evidence="2">4042</strain>
    </source>
</reference>
<dbReference type="EMBL" id="JAOB01000047">
    <property type="protein sequence ID" value="EUA33408.1"/>
    <property type="molecule type" value="Genomic_DNA"/>
</dbReference>